<evidence type="ECO:0000259" key="2">
    <source>
        <dbReference type="Pfam" id="PF22725"/>
    </source>
</evidence>
<dbReference type="Pfam" id="PF22725">
    <property type="entry name" value="GFO_IDH_MocA_C3"/>
    <property type="match status" value="1"/>
</dbReference>
<dbReference type="EMBL" id="FWZX01000034">
    <property type="protein sequence ID" value="SMF75512.1"/>
    <property type="molecule type" value="Genomic_DNA"/>
</dbReference>
<dbReference type="InterPro" id="IPR055170">
    <property type="entry name" value="GFO_IDH_MocA-like_dom"/>
</dbReference>
<dbReference type="Gene3D" id="3.30.360.10">
    <property type="entry name" value="Dihydrodipicolinate Reductase, domain 2"/>
    <property type="match status" value="1"/>
</dbReference>
<gene>
    <name evidence="3" type="ORF">SAMN05428998_13435</name>
</gene>
<dbReference type="SUPFAM" id="SSF55347">
    <property type="entry name" value="Glyceraldehyde-3-phosphate dehydrogenase-like, C-terminal domain"/>
    <property type="match status" value="1"/>
</dbReference>
<dbReference type="InterPro" id="IPR036291">
    <property type="entry name" value="NAD(P)-bd_dom_sf"/>
</dbReference>
<dbReference type="InterPro" id="IPR000683">
    <property type="entry name" value="Gfo/Idh/MocA-like_OxRdtase_N"/>
</dbReference>
<keyword evidence="4" id="KW-1185">Reference proteome</keyword>
<evidence type="ECO:0000259" key="1">
    <source>
        <dbReference type="Pfam" id="PF01408"/>
    </source>
</evidence>
<reference evidence="3 4" key="1">
    <citation type="submission" date="2017-04" db="EMBL/GenBank/DDBJ databases">
        <authorList>
            <person name="Afonso C.L."/>
            <person name="Miller P.J."/>
            <person name="Scott M.A."/>
            <person name="Spackman E."/>
            <person name="Goraichik I."/>
            <person name="Dimitrov K.M."/>
            <person name="Suarez D.L."/>
            <person name="Swayne D.E."/>
        </authorList>
    </citation>
    <scope>NUCLEOTIDE SEQUENCE [LARGE SCALE GENOMIC DNA]</scope>
    <source>
        <strain evidence="3 4">USBA 355</strain>
    </source>
</reference>
<proteinExistence type="predicted"/>
<accession>A0A1Y6CUE6</accession>
<dbReference type="GO" id="GO:0000166">
    <property type="term" value="F:nucleotide binding"/>
    <property type="evidence" value="ECO:0007669"/>
    <property type="project" value="InterPro"/>
</dbReference>
<dbReference type="SUPFAM" id="SSF51735">
    <property type="entry name" value="NAD(P)-binding Rossmann-fold domains"/>
    <property type="match status" value="1"/>
</dbReference>
<dbReference type="PANTHER" id="PTHR43377">
    <property type="entry name" value="BILIVERDIN REDUCTASE A"/>
    <property type="match status" value="1"/>
</dbReference>
<dbReference type="AlphaFoldDB" id="A0A1Y6CUE6"/>
<feature type="domain" description="GFO/IDH/MocA-like oxidoreductase" evidence="2">
    <location>
        <begin position="138"/>
        <end position="253"/>
    </location>
</feature>
<evidence type="ECO:0000313" key="3">
    <source>
        <dbReference type="EMBL" id="SMF75512.1"/>
    </source>
</evidence>
<dbReference type="Pfam" id="PF01408">
    <property type="entry name" value="GFO_IDH_MocA"/>
    <property type="match status" value="1"/>
</dbReference>
<protein>
    <submittedName>
        <fullName evidence="3">4,5-dihydroxyphthalate dehydrogenase</fullName>
    </submittedName>
</protein>
<sequence length="405" mass="43746">MSGGREAGRQVRLGICGLGRAFMLMLPTFRRDARFRLVAAATPGEAGRARFVRDFGGRAYATMAELCADPEVEAIYVASPHQFHAEQVAQAAAAGKHLLVEKPLAVSLEDGKAMVAAAETAGIHLIVGPSHSFDRPVLEARALIDSGAVGRVRMIQALNYTDFLYRPRRPEELVTAEGGGVVFSQAVHQIDVVRLLGGGLVRSVRAMTGDWDPERPTEGAYALLLDFEDGAFASLTYSGYARFDSDELMGWFGELGSRKSPAGYGRARRALRGLASAAEEAALKRTRTYGGSGGGGAGDREPPLPAAHEHFGFLLASCEKADLRPLPDRLLVYGDEAIEERPIPAPEVPRREVMDELWAAVVEDRAPLHSGAWGLASLEVCHGILRSAAERREIMMTLQVPYRGE</sequence>
<dbReference type="Gene3D" id="3.40.50.720">
    <property type="entry name" value="NAD(P)-binding Rossmann-like Domain"/>
    <property type="match status" value="1"/>
</dbReference>
<name>A0A1Y6CUE6_9PROT</name>
<organism evidence="3 4">
    <name type="scientific">Tistlia consotensis USBA 355</name>
    <dbReference type="NCBI Taxonomy" id="560819"/>
    <lineage>
        <taxon>Bacteria</taxon>
        <taxon>Pseudomonadati</taxon>
        <taxon>Pseudomonadota</taxon>
        <taxon>Alphaproteobacteria</taxon>
        <taxon>Rhodospirillales</taxon>
        <taxon>Rhodovibrionaceae</taxon>
        <taxon>Tistlia</taxon>
    </lineage>
</organism>
<evidence type="ECO:0000313" key="4">
    <source>
        <dbReference type="Proteomes" id="UP000192917"/>
    </source>
</evidence>
<dbReference type="STRING" id="560819.SAMN05428998_13435"/>
<dbReference type="InterPro" id="IPR051450">
    <property type="entry name" value="Gfo/Idh/MocA_Oxidoreductases"/>
</dbReference>
<dbReference type="Proteomes" id="UP000192917">
    <property type="component" value="Unassembled WGS sequence"/>
</dbReference>
<feature type="domain" description="Gfo/Idh/MocA-like oxidoreductase N-terminal" evidence="1">
    <location>
        <begin position="12"/>
        <end position="128"/>
    </location>
</feature>
<dbReference type="PANTHER" id="PTHR43377:SF1">
    <property type="entry name" value="BILIVERDIN REDUCTASE A"/>
    <property type="match status" value="1"/>
</dbReference>
<dbReference type="RefSeq" id="WP_235017213.1">
    <property type="nucleotide sequence ID" value="NZ_FWZX01000034.1"/>
</dbReference>